<dbReference type="AlphaFoldDB" id="A0A1G6SQK1"/>
<dbReference type="STRING" id="361279.SAMN05421663_107207"/>
<organism evidence="2 3">
    <name type="scientific">Terribacillus halophilus</name>
    <dbReference type="NCBI Taxonomy" id="361279"/>
    <lineage>
        <taxon>Bacteria</taxon>
        <taxon>Bacillati</taxon>
        <taxon>Bacillota</taxon>
        <taxon>Bacilli</taxon>
        <taxon>Bacillales</taxon>
        <taxon>Bacillaceae</taxon>
        <taxon>Terribacillus</taxon>
    </lineage>
</organism>
<reference evidence="3" key="1">
    <citation type="submission" date="2016-10" db="EMBL/GenBank/DDBJ databases">
        <authorList>
            <person name="Varghese N."/>
            <person name="Submissions S."/>
        </authorList>
    </citation>
    <scope>NUCLEOTIDE SEQUENCE [LARGE SCALE GENOMIC DNA]</scope>
    <source>
        <strain evidence="3">DSM 21620</strain>
    </source>
</reference>
<dbReference type="EMBL" id="FMZB01000007">
    <property type="protein sequence ID" value="SDD19170.1"/>
    <property type="molecule type" value="Genomic_DNA"/>
</dbReference>
<keyword evidence="3" id="KW-1185">Reference proteome</keyword>
<evidence type="ECO:0000313" key="3">
    <source>
        <dbReference type="Proteomes" id="UP000198666"/>
    </source>
</evidence>
<feature type="region of interest" description="Disordered" evidence="1">
    <location>
        <begin position="26"/>
        <end position="70"/>
    </location>
</feature>
<accession>A0A1G6SQK1</accession>
<evidence type="ECO:0000313" key="2">
    <source>
        <dbReference type="EMBL" id="SDD19170.1"/>
    </source>
</evidence>
<dbReference type="Proteomes" id="UP000198666">
    <property type="component" value="Unassembled WGS sequence"/>
</dbReference>
<name>A0A1G6SQK1_9BACI</name>
<evidence type="ECO:0000256" key="1">
    <source>
        <dbReference type="SAM" id="MobiDB-lite"/>
    </source>
</evidence>
<proteinExistence type="predicted"/>
<dbReference type="OrthoDB" id="2967741at2"/>
<sequence length="146" mass="16797">MFDILQFLVPLAVAAIVFLINAAGKKGENKNDPRRTQPPVKNWKEKPSHNSRQPQQRQQTKAQELVRAEQKANDLRNQAKEVIEQVVEVRSASSDRQQKIDQPISKPITLKQPTSRQLAEQVIWSEILGEPRAKKPHRIFSNKRVH</sequence>
<dbReference type="RefSeq" id="WP_093727809.1">
    <property type="nucleotide sequence ID" value="NZ_FMZB01000007.1"/>
</dbReference>
<protein>
    <submittedName>
        <fullName evidence="2">Uncharacterized protein</fullName>
    </submittedName>
</protein>
<feature type="region of interest" description="Disordered" evidence="1">
    <location>
        <begin position="91"/>
        <end position="116"/>
    </location>
</feature>
<gene>
    <name evidence="2" type="ORF">SAMN05421663_107207</name>
</gene>
<feature type="compositionally biased region" description="Basic and acidic residues" evidence="1">
    <location>
        <begin position="26"/>
        <end position="35"/>
    </location>
</feature>